<feature type="transmembrane region" description="Helical" evidence="1">
    <location>
        <begin position="48"/>
        <end position="68"/>
    </location>
</feature>
<dbReference type="Pfam" id="PF04306">
    <property type="entry name" value="DUF456"/>
    <property type="match status" value="1"/>
</dbReference>
<dbReference type="RefSeq" id="WP_188543077.1">
    <property type="nucleotide sequence ID" value="NZ_BMCU01000001.1"/>
</dbReference>
<feature type="transmembrane region" description="Helical" evidence="1">
    <location>
        <begin position="134"/>
        <end position="159"/>
    </location>
</feature>
<keyword evidence="1" id="KW-0812">Transmembrane</keyword>
<name>A0A917CNG0_9NOCA</name>
<organism evidence="2 3">
    <name type="scientific">Rhodococcoides trifolii</name>
    <dbReference type="NCBI Taxonomy" id="908250"/>
    <lineage>
        <taxon>Bacteria</taxon>
        <taxon>Bacillati</taxon>
        <taxon>Actinomycetota</taxon>
        <taxon>Actinomycetes</taxon>
        <taxon>Mycobacteriales</taxon>
        <taxon>Nocardiaceae</taxon>
        <taxon>Rhodococcoides</taxon>
    </lineage>
</organism>
<dbReference type="EMBL" id="BMCU01000001">
    <property type="protein sequence ID" value="GGF93883.1"/>
    <property type="molecule type" value="Genomic_DNA"/>
</dbReference>
<dbReference type="InterPro" id="IPR007403">
    <property type="entry name" value="DUF456"/>
</dbReference>
<comment type="caution">
    <text evidence="2">The sequence shown here is derived from an EMBL/GenBank/DDBJ whole genome shotgun (WGS) entry which is preliminary data.</text>
</comment>
<keyword evidence="3" id="KW-1185">Reference proteome</keyword>
<accession>A0A917CNG0</accession>
<evidence type="ECO:0000313" key="3">
    <source>
        <dbReference type="Proteomes" id="UP000654257"/>
    </source>
</evidence>
<dbReference type="Proteomes" id="UP000654257">
    <property type="component" value="Unassembled WGS sequence"/>
</dbReference>
<feature type="transmembrane region" description="Helical" evidence="1">
    <location>
        <begin position="88"/>
        <end position="113"/>
    </location>
</feature>
<sequence>MSGPGELLVGLVVLIGLIGIVVPILPGTILIFAAIGVWAFITGTATGWTVFGIATALLVISGVVKYTWPGRKLKDAGVPTKSIVIGGILGIVGFFVIPVLGLFLGFLLGVFVAELPRFGNSRDAWRSTVHATKAVGLSILVELFGALLASGVWVGAAVLV</sequence>
<proteinExistence type="predicted"/>
<evidence type="ECO:0000313" key="2">
    <source>
        <dbReference type="EMBL" id="GGF93883.1"/>
    </source>
</evidence>
<keyword evidence="1" id="KW-1133">Transmembrane helix</keyword>
<feature type="transmembrane region" description="Helical" evidence="1">
    <location>
        <begin position="12"/>
        <end position="41"/>
    </location>
</feature>
<keyword evidence="1" id="KW-0472">Membrane</keyword>
<dbReference type="AlphaFoldDB" id="A0A917CNG0"/>
<evidence type="ECO:0000256" key="1">
    <source>
        <dbReference type="SAM" id="Phobius"/>
    </source>
</evidence>
<protein>
    <submittedName>
        <fullName evidence="2">Membrane protein</fullName>
    </submittedName>
</protein>
<reference evidence="2" key="2">
    <citation type="submission" date="2020-09" db="EMBL/GenBank/DDBJ databases">
        <authorList>
            <person name="Sun Q."/>
            <person name="Sedlacek I."/>
        </authorList>
    </citation>
    <scope>NUCLEOTIDE SEQUENCE</scope>
    <source>
        <strain evidence="2">CCM 7905</strain>
    </source>
</reference>
<gene>
    <name evidence="2" type="ORF">GCM10007304_04610</name>
</gene>
<reference evidence="2" key="1">
    <citation type="journal article" date="2014" name="Int. J. Syst. Evol. Microbiol.">
        <title>Complete genome sequence of Corynebacterium casei LMG S-19264T (=DSM 44701T), isolated from a smear-ripened cheese.</title>
        <authorList>
            <consortium name="US DOE Joint Genome Institute (JGI-PGF)"/>
            <person name="Walter F."/>
            <person name="Albersmeier A."/>
            <person name="Kalinowski J."/>
            <person name="Ruckert C."/>
        </authorList>
    </citation>
    <scope>NUCLEOTIDE SEQUENCE</scope>
    <source>
        <strain evidence="2">CCM 7905</strain>
    </source>
</reference>